<name>J0WKD8_AURST</name>
<feature type="region of interest" description="Disordered" evidence="1">
    <location>
        <begin position="1"/>
        <end position="59"/>
    </location>
</feature>
<feature type="compositionally biased region" description="Low complexity" evidence="1">
    <location>
        <begin position="290"/>
        <end position="301"/>
    </location>
</feature>
<proteinExistence type="predicted"/>
<accession>J0WKD8</accession>
<sequence length="333" mass="35883">MIISQNGGQQRAQRSSSSRRQRRRRQLPRTRSSPALYTTSAVRSSEASQQRNASIASSVRPPARWNLRPASVVSAGSESAHWRWARSPRGARVVIGVLIRRVLRRIASRCLPASNDDRLAFVRHVGTGGPVSPLAQQSSPRAEVSSMRRRDGETVQDAEHRCLRHGQSVIPRPLGGPVLHPRCQQGLSTPVVDVASCPASEAARGPRRFDQHIPLERPRRARRGLLLTSRPCPGPGKCSAADGLRSPALHGSPAPRASTVDICASPGARERQRSSPLLVRRRRGRPPDANPAVAANAGPDGSLEQSLVSAVCPARGDASARASCTYSRLPPPD</sequence>
<evidence type="ECO:0000313" key="2">
    <source>
        <dbReference type="EMBL" id="EJD32225.1"/>
    </source>
</evidence>
<feature type="region of interest" description="Disordered" evidence="1">
    <location>
        <begin position="203"/>
        <end position="304"/>
    </location>
</feature>
<dbReference type="EMBL" id="JH689199">
    <property type="protein sequence ID" value="EJD32225.1"/>
    <property type="molecule type" value="Genomic_DNA"/>
</dbReference>
<feature type="region of interest" description="Disordered" evidence="1">
    <location>
        <begin position="130"/>
        <end position="149"/>
    </location>
</feature>
<dbReference type="KEGG" id="adl:AURDEDRAFT_178741"/>
<feature type="compositionally biased region" description="Basic residues" evidence="1">
    <location>
        <begin position="17"/>
        <end position="28"/>
    </location>
</feature>
<reference evidence="3" key="1">
    <citation type="journal article" date="2012" name="Science">
        <title>The Paleozoic origin of enzymatic lignin decomposition reconstructed from 31 fungal genomes.</title>
        <authorList>
            <person name="Floudas D."/>
            <person name="Binder M."/>
            <person name="Riley R."/>
            <person name="Barry K."/>
            <person name="Blanchette R.A."/>
            <person name="Henrissat B."/>
            <person name="Martinez A.T."/>
            <person name="Otillar R."/>
            <person name="Spatafora J.W."/>
            <person name="Yadav J.S."/>
            <person name="Aerts A."/>
            <person name="Benoit I."/>
            <person name="Boyd A."/>
            <person name="Carlson A."/>
            <person name="Copeland A."/>
            <person name="Coutinho P.M."/>
            <person name="de Vries R.P."/>
            <person name="Ferreira P."/>
            <person name="Findley K."/>
            <person name="Foster B."/>
            <person name="Gaskell J."/>
            <person name="Glotzer D."/>
            <person name="Gorecki P."/>
            <person name="Heitman J."/>
            <person name="Hesse C."/>
            <person name="Hori C."/>
            <person name="Igarashi K."/>
            <person name="Jurgens J.A."/>
            <person name="Kallen N."/>
            <person name="Kersten P."/>
            <person name="Kohler A."/>
            <person name="Kuees U."/>
            <person name="Kumar T.K.A."/>
            <person name="Kuo A."/>
            <person name="LaButti K."/>
            <person name="Larrondo L.F."/>
            <person name="Lindquist E."/>
            <person name="Ling A."/>
            <person name="Lombard V."/>
            <person name="Lucas S."/>
            <person name="Lundell T."/>
            <person name="Martin R."/>
            <person name="McLaughlin D.J."/>
            <person name="Morgenstern I."/>
            <person name="Morin E."/>
            <person name="Murat C."/>
            <person name="Nagy L.G."/>
            <person name="Nolan M."/>
            <person name="Ohm R.A."/>
            <person name="Patyshakuliyeva A."/>
            <person name="Rokas A."/>
            <person name="Ruiz-Duenas F.J."/>
            <person name="Sabat G."/>
            <person name="Salamov A."/>
            <person name="Samejima M."/>
            <person name="Schmutz J."/>
            <person name="Slot J.C."/>
            <person name="St John F."/>
            <person name="Stenlid J."/>
            <person name="Sun H."/>
            <person name="Sun S."/>
            <person name="Syed K."/>
            <person name="Tsang A."/>
            <person name="Wiebenga A."/>
            <person name="Young D."/>
            <person name="Pisabarro A."/>
            <person name="Eastwood D.C."/>
            <person name="Martin F."/>
            <person name="Cullen D."/>
            <person name="Grigoriev I.V."/>
            <person name="Hibbett D.S."/>
        </authorList>
    </citation>
    <scope>NUCLEOTIDE SEQUENCE [LARGE SCALE GENOMIC DNA]</scope>
    <source>
        <strain evidence="3">TFB10046</strain>
    </source>
</reference>
<organism evidence="2 3">
    <name type="scientific">Auricularia subglabra (strain TFB-10046 / SS5)</name>
    <name type="common">White-rot fungus</name>
    <name type="synonym">Auricularia delicata (strain TFB10046)</name>
    <dbReference type="NCBI Taxonomy" id="717982"/>
    <lineage>
        <taxon>Eukaryota</taxon>
        <taxon>Fungi</taxon>
        <taxon>Dikarya</taxon>
        <taxon>Basidiomycota</taxon>
        <taxon>Agaricomycotina</taxon>
        <taxon>Agaricomycetes</taxon>
        <taxon>Auriculariales</taxon>
        <taxon>Auriculariaceae</taxon>
        <taxon>Auricularia</taxon>
    </lineage>
</organism>
<dbReference type="AlphaFoldDB" id="J0WKD8"/>
<evidence type="ECO:0000313" key="3">
    <source>
        <dbReference type="Proteomes" id="UP000006514"/>
    </source>
</evidence>
<dbReference type="InParanoid" id="J0WKD8"/>
<keyword evidence="3" id="KW-1185">Reference proteome</keyword>
<protein>
    <submittedName>
        <fullName evidence="2">Uncharacterized protein</fullName>
    </submittedName>
</protein>
<dbReference type="Proteomes" id="UP000006514">
    <property type="component" value="Unassembled WGS sequence"/>
</dbReference>
<feature type="compositionally biased region" description="Polar residues" evidence="1">
    <location>
        <begin position="35"/>
        <end position="57"/>
    </location>
</feature>
<gene>
    <name evidence="2" type="ORF">AURDEDRAFT_178741</name>
</gene>
<feature type="compositionally biased region" description="Basic and acidic residues" evidence="1">
    <location>
        <begin position="207"/>
        <end position="218"/>
    </location>
</feature>
<evidence type="ECO:0000256" key="1">
    <source>
        <dbReference type="SAM" id="MobiDB-lite"/>
    </source>
</evidence>